<comment type="caution">
    <text evidence="2">The sequence shown here is derived from an EMBL/GenBank/DDBJ whole genome shotgun (WGS) entry which is preliminary data.</text>
</comment>
<proteinExistence type="predicted"/>
<evidence type="ECO:0000313" key="2">
    <source>
        <dbReference type="EMBL" id="KAF2620317.1"/>
    </source>
</evidence>
<accession>A0A8S9MP31</accession>
<dbReference type="Proteomes" id="UP000712281">
    <property type="component" value="Unassembled WGS sequence"/>
</dbReference>
<evidence type="ECO:0000313" key="3">
    <source>
        <dbReference type="Proteomes" id="UP000712281"/>
    </source>
</evidence>
<evidence type="ECO:0000256" key="1">
    <source>
        <dbReference type="SAM" id="MobiDB-lite"/>
    </source>
</evidence>
<sequence length="121" mass="13312">MSAEDLNTAAFEEVQKMFSTFEKKSAERDKVMSVLAKQVKNLTAITMVVFLHGTTRIRGRRLDFATPSDRSENVQGKPCGKSSEEITPAPTRKNPGDLPPIAKDKGEGEIGHIDVDSPLLR</sequence>
<reference evidence="2" key="1">
    <citation type="submission" date="2019-12" db="EMBL/GenBank/DDBJ databases">
        <title>Genome sequencing and annotation of Brassica cretica.</title>
        <authorList>
            <person name="Studholme D.J."/>
            <person name="Sarris P.F."/>
        </authorList>
    </citation>
    <scope>NUCLEOTIDE SEQUENCE</scope>
    <source>
        <strain evidence="2">PFS-001/15</strain>
        <tissue evidence="2">Leaf</tissue>
    </source>
</reference>
<feature type="compositionally biased region" description="Basic and acidic residues" evidence="1">
    <location>
        <begin position="102"/>
        <end position="115"/>
    </location>
</feature>
<name>A0A8S9MP31_BRACR</name>
<gene>
    <name evidence="2" type="ORF">F2Q68_00039470</name>
</gene>
<dbReference type="AlphaFoldDB" id="A0A8S9MP31"/>
<feature type="region of interest" description="Disordered" evidence="1">
    <location>
        <begin position="65"/>
        <end position="121"/>
    </location>
</feature>
<dbReference type="EMBL" id="QGKW02000007">
    <property type="protein sequence ID" value="KAF2620317.1"/>
    <property type="molecule type" value="Genomic_DNA"/>
</dbReference>
<protein>
    <submittedName>
        <fullName evidence="2">Uncharacterized protein</fullName>
    </submittedName>
</protein>
<organism evidence="2 3">
    <name type="scientific">Brassica cretica</name>
    <name type="common">Mustard</name>
    <dbReference type="NCBI Taxonomy" id="69181"/>
    <lineage>
        <taxon>Eukaryota</taxon>
        <taxon>Viridiplantae</taxon>
        <taxon>Streptophyta</taxon>
        <taxon>Embryophyta</taxon>
        <taxon>Tracheophyta</taxon>
        <taxon>Spermatophyta</taxon>
        <taxon>Magnoliopsida</taxon>
        <taxon>eudicotyledons</taxon>
        <taxon>Gunneridae</taxon>
        <taxon>Pentapetalae</taxon>
        <taxon>rosids</taxon>
        <taxon>malvids</taxon>
        <taxon>Brassicales</taxon>
        <taxon>Brassicaceae</taxon>
        <taxon>Brassiceae</taxon>
        <taxon>Brassica</taxon>
    </lineage>
</organism>